<accession>A0A7C5SXS1</accession>
<gene>
    <name evidence="1" type="ORF">ENN04_08175</name>
</gene>
<evidence type="ECO:0000313" key="1">
    <source>
        <dbReference type="EMBL" id="HHO74587.1"/>
    </source>
</evidence>
<proteinExistence type="predicted"/>
<sequence>MQSFQSLLGARCGANGRNPEDGRDWTILTTVRQVLKVALLFPVLERKTLLSSRKGAWDRVGKGLVPLEAGGTVPMRDF</sequence>
<protein>
    <submittedName>
        <fullName evidence="1">Uncharacterized protein</fullName>
    </submittedName>
</protein>
<dbReference type="EMBL" id="DSAC01000101">
    <property type="protein sequence ID" value="HHO74587.1"/>
    <property type="molecule type" value="Genomic_DNA"/>
</dbReference>
<reference evidence="1" key="1">
    <citation type="journal article" date="2020" name="mSystems">
        <title>Genome- and Community-Level Interaction Insights into Carbon Utilization and Element Cycling Functions of Hydrothermarchaeota in Hydrothermal Sediment.</title>
        <authorList>
            <person name="Zhou Z."/>
            <person name="Liu Y."/>
            <person name="Xu W."/>
            <person name="Pan J."/>
            <person name="Luo Z.H."/>
            <person name="Li M."/>
        </authorList>
    </citation>
    <scope>NUCLEOTIDE SEQUENCE [LARGE SCALE GENOMIC DNA]</scope>
    <source>
        <strain evidence="1">SpSt-114</strain>
    </source>
</reference>
<name>A0A7C5SXS1_9AQUI</name>
<comment type="caution">
    <text evidence="1">The sequence shown here is derived from an EMBL/GenBank/DDBJ whole genome shotgun (WGS) entry which is preliminary data.</text>
</comment>
<dbReference type="AlphaFoldDB" id="A0A7C5SXS1"/>
<organism evidence="1">
    <name type="scientific">Thermocrinis ruber</name>
    <dbReference type="NCBI Taxonomy" id="75906"/>
    <lineage>
        <taxon>Bacteria</taxon>
        <taxon>Pseudomonadati</taxon>
        <taxon>Aquificota</taxon>
        <taxon>Aquificia</taxon>
        <taxon>Aquificales</taxon>
        <taxon>Aquificaceae</taxon>
        <taxon>Thermocrinis</taxon>
    </lineage>
</organism>